<comment type="caution">
    <text evidence="2">The sequence shown here is derived from an EMBL/GenBank/DDBJ whole genome shotgun (WGS) entry which is preliminary data.</text>
</comment>
<proteinExistence type="predicted"/>
<feature type="compositionally biased region" description="Acidic residues" evidence="1">
    <location>
        <begin position="45"/>
        <end position="57"/>
    </location>
</feature>
<feature type="region of interest" description="Disordered" evidence="1">
    <location>
        <begin position="1"/>
        <end position="97"/>
    </location>
</feature>
<dbReference type="Proteomes" id="UP000837801">
    <property type="component" value="Unassembled WGS sequence"/>
</dbReference>
<feature type="region of interest" description="Disordered" evidence="1">
    <location>
        <begin position="133"/>
        <end position="165"/>
    </location>
</feature>
<dbReference type="OrthoDB" id="4090114at2759"/>
<dbReference type="PANTHER" id="PTHR28042:SF1">
    <property type="entry name" value="E3 UBIQUITIN-PROTEIN LIGASE COMPLEX SLX5-SLX8 SUBUNIT SLX5"/>
    <property type="match status" value="1"/>
</dbReference>
<dbReference type="InterPro" id="IPR038886">
    <property type="entry name" value="E3_SLX5/Rfp1"/>
</dbReference>
<reference evidence="2" key="1">
    <citation type="submission" date="2022-03" db="EMBL/GenBank/DDBJ databases">
        <authorList>
            <person name="Legras J.-L."/>
            <person name="Devillers H."/>
            <person name="Grondin C."/>
        </authorList>
    </citation>
    <scope>NUCLEOTIDE SEQUENCE</scope>
    <source>
        <strain evidence="2">CLIB 1423</strain>
    </source>
</reference>
<sequence>MSTEHRVMPDSGLLPKNSSVTPFEQEPSATVSQEPGPEHEIIEIPSEEDEDDDEDEGEMGRSESRSSSELPYIHVNRRTHRTIADDEDQDEADSDDEYDDDYIEEAVVSVLDQDEPEEILDEEDDEDVVVISSTSSRPISPQEVRQRTQEQHQNLRRRAHGGQGGRNIRRRIADEDIQIVNERRIPHRPITRSGEESFRRHILRQMMGRLEVPFGDVQGNNDLEADMEAIRRLDEGSVRERQIEEHISSLLTRGNLRDYSLTFLQGILGPAHEQQDGDEIEASILARIERDNENRVDNRLQSENIFNRKALQDKKDIADQELEGYTNDISESITPACELCGVVLGEGLPEDFKPNVQYDEELSKYQESYRVPAPWFCFKQVTQVDIDLSKRVFAATRCGHVYCGRCFKNIGSRARISRKKSGLISIENPRTYSPRTCVADGCGCTFRGKTPFTEVFF</sequence>
<dbReference type="EMBL" id="CAKXYY010000011">
    <property type="protein sequence ID" value="CAH2353479.1"/>
    <property type="molecule type" value="Genomic_DNA"/>
</dbReference>
<gene>
    <name evidence="2" type="ORF">CLIB1423_11S00606</name>
</gene>
<dbReference type="GO" id="GO:0004842">
    <property type="term" value="F:ubiquitin-protein transferase activity"/>
    <property type="evidence" value="ECO:0007669"/>
    <property type="project" value="TreeGrafter"/>
</dbReference>
<keyword evidence="3" id="KW-1185">Reference proteome</keyword>
<feature type="compositionally biased region" description="Acidic residues" evidence="1">
    <location>
        <begin position="85"/>
        <end position="97"/>
    </location>
</feature>
<feature type="compositionally biased region" description="Polar residues" evidence="1">
    <location>
        <begin position="16"/>
        <end position="33"/>
    </location>
</feature>
<organism evidence="2 3">
    <name type="scientific">[Candida] railenensis</name>
    <dbReference type="NCBI Taxonomy" id="45579"/>
    <lineage>
        <taxon>Eukaryota</taxon>
        <taxon>Fungi</taxon>
        <taxon>Dikarya</taxon>
        <taxon>Ascomycota</taxon>
        <taxon>Saccharomycotina</taxon>
        <taxon>Pichiomycetes</taxon>
        <taxon>Debaryomycetaceae</taxon>
        <taxon>Kurtzmaniella</taxon>
    </lineage>
</organism>
<name>A0A9P0QRA9_9ASCO</name>
<dbReference type="GO" id="GO:0033768">
    <property type="term" value="C:SUMO-targeted ubiquitin ligase complex"/>
    <property type="evidence" value="ECO:0007669"/>
    <property type="project" value="TreeGrafter"/>
</dbReference>
<dbReference type="PANTHER" id="PTHR28042">
    <property type="entry name" value="E3 UBIQUITIN-PROTEIN LIGASE COMPLEX SLX5-SLX8 SUBUNIT SLX5"/>
    <property type="match status" value="1"/>
</dbReference>
<accession>A0A9P0QRA9</accession>
<evidence type="ECO:0000313" key="3">
    <source>
        <dbReference type="Proteomes" id="UP000837801"/>
    </source>
</evidence>
<protein>
    <submittedName>
        <fullName evidence="2">Uncharacterized protein</fullName>
    </submittedName>
</protein>
<evidence type="ECO:0000313" key="2">
    <source>
        <dbReference type="EMBL" id="CAH2353479.1"/>
    </source>
</evidence>
<dbReference type="AlphaFoldDB" id="A0A9P0QRA9"/>
<evidence type="ECO:0000256" key="1">
    <source>
        <dbReference type="SAM" id="MobiDB-lite"/>
    </source>
</evidence>